<accession>A0ACB6RW90</accession>
<name>A0ACB6RW90_9PLEO</name>
<proteinExistence type="predicted"/>
<dbReference type="Proteomes" id="UP000799754">
    <property type="component" value="Unassembled WGS sequence"/>
</dbReference>
<evidence type="ECO:0000313" key="2">
    <source>
        <dbReference type="Proteomes" id="UP000799754"/>
    </source>
</evidence>
<keyword evidence="2" id="KW-1185">Reference proteome</keyword>
<evidence type="ECO:0000313" key="1">
    <source>
        <dbReference type="EMBL" id="KAF2625403.1"/>
    </source>
</evidence>
<gene>
    <name evidence="1" type="ORF">BU25DRAFT_474037</name>
</gene>
<dbReference type="EMBL" id="MU006726">
    <property type="protein sequence ID" value="KAF2625403.1"/>
    <property type="molecule type" value="Genomic_DNA"/>
</dbReference>
<protein>
    <submittedName>
        <fullName evidence="1">Uncharacterized protein</fullName>
    </submittedName>
</protein>
<organism evidence="1 2">
    <name type="scientific">Macroventuria anomochaeta</name>
    <dbReference type="NCBI Taxonomy" id="301207"/>
    <lineage>
        <taxon>Eukaryota</taxon>
        <taxon>Fungi</taxon>
        <taxon>Dikarya</taxon>
        <taxon>Ascomycota</taxon>
        <taxon>Pezizomycotina</taxon>
        <taxon>Dothideomycetes</taxon>
        <taxon>Pleosporomycetidae</taxon>
        <taxon>Pleosporales</taxon>
        <taxon>Pleosporineae</taxon>
        <taxon>Didymellaceae</taxon>
        <taxon>Macroventuria</taxon>
    </lineage>
</organism>
<comment type="caution">
    <text evidence="1">The sequence shown here is derived from an EMBL/GenBank/DDBJ whole genome shotgun (WGS) entry which is preliminary data.</text>
</comment>
<reference evidence="1" key="1">
    <citation type="journal article" date="2020" name="Stud. Mycol.">
        <title>101 Dothideomycetes genomes: a test case for predicting lifestyles and emergence of pathogens.</title>
        <authorList>
            <person name="Haridas S."/>
            <person name="Albert R."/>
            <person name="Binder M."/>
            <person name="Bloem J."/>
            <person name="Labutti K."/>
            <person name="Salamov A."/>
            <person name="Andreopoulos B."/>
            <person name="Baker S."/>
            <person name="Barry K."/>
            <person name="Bills G."/>
            <person name="Bluhm B."/>
            <person name="Cannon C."/>
            <person name="Castanera R."/>
            <person name="Culley D."/>
            <person name="Daum C."/>
            <person name="Ezra D."/>
            <person name="Gonzalez J."/>
            <person name="Henrissat B."/>
            <person name="Kuo A."/>
            <person name="Liang C."/>
            <person name="Lipzen A."/>
            <person name="Lutzoni F."/>
            <person name="Magnuson J."/>
            <person name="Mondo S."/>
            <person name="Nolan M."/>
            <person name="Ohm R."/>
            <person name="Pangilinan J."/>
            <person name="Park H.-J."/>
            <person name="Ramirez L."/>
            <person name="Alfaro M."/>
            <person name="Sun H."/>
            <person name="Tritt A."/>
            <person name="Yoshinaga Y."/>
            <person name="Zwiers L.-H."/>
            <person name="Turgeon B."/>
            <person name="Goodwin S."/>
            <person name="Spatafora J."/>
            <person name="Crous P."/>
            <person name="Grigoriev I."/>
        </authorList>
    </citation>
    <scope>NUCLEOTIDE SEQUENCE</scope>
    <source>
        <strain evidence="1">CBS 525.71</strain>
    </source>
</reference>
<sequence length="189" mass="21646">MPGPLTQSLLMNENKRMVSTERWRNLPASVLPLQIAPVKRPIEIDTVTHVDLAQYHGTDAVEDYNNNSWAVACVLLLTALTPSVSPLRLQRSSIKLWRSLKMPKSATAKGVISRVYLYWEMTNIYLTSSQWPVTHEISLSDVQSDLVQTNQYRNRIKQITGLYDEVLEDDPPRRLLVDTICRDADEPLW</sequence>